<reference evidence="2 3" key="1">
    <citation type="journal article" date="2016" name="Mol. Biol. Evol.">
        <title>Comparative Genomics of Early-Diverging Mushroom-Forming Fungi Provides Insights into the Origins of Lignocellulose Decay Capabilities.</title>
        <authorList>
            <person name="Nagy L.G."/>
            <person name="Riley R."/>
            <person name="Tritt A."/>
            <person name="Adam C."/>
            <person name="Daum C."/>
            <person name="Floudas D."/>
            <person name="Sun H."/>
            <person name="Yadav J.S."/>
            <person name="Pangilinan J."/>
            <person name="Larsson K.H."/>
            <person name="Matsuura K."/>
            <person name="Barry K."/>
            <person name="Labutti K."/>
            <person name="Kuo R."/>
            <person name="Ohm R.A."/>
            <person name="Bhattacharya S.S."/>
            <person name="Shirouzu T."/>
            <person name="Yoshinaga Y."/>
            <person name="Martin F.M."/>
            <person name="Grigoriev I.V."/>
            <person name="Hibbett D.S."/>
        </authorList>
    </citation>
    <scope>NUCLEOTIDE SEQUENCE [LARGE SCALE GENOMIC DNA]</scope>
    <source>
        <strain evidence="2 3">CBS 109695</strain>
    </source>
</reference>
<accession>A0A166PGS8</accession>
<dbReference type="Proteomes" id="UP000076532">
    <property type="component" value="Unassembled WGS sequence"/>
</dbReference>
<evidence type="ECO:0000313" key="1">
    <source>
        <dbReference type="EMBL" id="KZP02547.1"/>
    </source>
</evidence>
<keyword evidence="3" id="KW-1185">Reference proteome</keyword>
<proteinExistence type="predicted"/>
<organism evidence="2 3">
    <name type="scientific">Athelia psychrophila</name>
    <dbReference type="NCBI Taxonomy" id="1759441"/>
    <lineage>
        <taxon>Eukaryota</taxon>
        <taxon>Fungi</taxon>
        <taxon>Dikarya</taxon>
        <taxon>Basidiomycota</taxon>
        <taxon>Agaricomycotina</taxon>
        <taxon>Agaricomycetes</taxon>
        <taxon>Agaricomycetidae</taxon>
        <taxon>Atheliales</taxon>
        <taxon>Atheliaceae</taxon>
        <taxon>Athelia</taxon>
    </lineage>
</organism>
<protein>
    <submittedName>
        <fullName evidence="2">Uncharacterized protein</fullName>
    </submittedName>
</protein>
<gene>
    <name evidence="2" type="ORF">FIBSPDRAFT_855377</name>
    <name evidence="1" type="ORF">FIBSPDRAFT_880239</name>
</gene>
<dbReference type="EMBL" id="KV417517">
    <property type="protein sequence ID" value="KZP26078.1"/>
    <property type="molecule type" value="Genomic_DNA"/>
</dbReference>
<evidence type="ECO:0000313" key="2">
    <source>
        <dbReference type="EMBL" id="KZP26078.1"/>
    </source>
</evidence>
<evidence type="ECO:0000313" key="3">
    <source>
        <dbReference type="Proteomes" id="UP000076532"/>
    </source>
</evidence>
<sequence>MIPAKNAVQFTQFACGSMRMGLAYDHMHERETLTTKFHSEEQIDELGSAEVCY</sequence>
<name>A0A166PGS8_9AGAM</name>
<dbReference type="EMBL" id="KV418472">
    <property type="protein sequence ID" value="KZP02547.1"/>
    <property type="molecule type" value="Genomic_DNA"/>
</dbReference>
<dbReference type="AlphaFoldDB" id="A0A166PGS8"/>